<dbReference type="PANTHER" id="PTHR41913:SF1">
    <property type="entry name" value="DUF1684 DOMAIN-CONTAINING PROTEIN"/>
    <property type="match status" value="1"/>
</dbReference>
<reference evidence="2" key="1">
    <citation type="submission" date="2017-06" db="EMBL/GenBank/DDBJ databases">
        <authorList>
            <person name="Varghese N."/>
            <person name="Submissions S."/>
        </authorList>
    </citation>
    <scope>NUCLEOTIDE SEQUENCE [LARGE SCALE GENOMIC DNA]</scope>
    <source>
        <strain evidence="2">NKM1</strain>
    </source>
</reference>
<dbReference type="Proteomes" id="UP000198432">
    <property type="component" value="Unassembled WGS sequence"/>
</dbReference>
<dbReference type="PROSITE" id="PS51257">
    <property type="entry name" value="PROKAR_LIPOPROTEIN"/>
    <property type="match status" value="1"/>
</dbReference>
<dbReference type="RefSeq" id="WP_089318641.1">
    <property type="nucleotide sequence ID" value="NZ_FZOQ01000005.1"/>
</dbReference>
<sequence length="311" mass="34118">MNKTLIAFWLAGVVLASCSQDHTGSDTERISAVPEADTAYEASIDQWHAAREANLQQEDSWLALTGLYWLEPGENTFGSATHNDVVFPEGKIAAQAGSFILDGNAVRLQVNDGVNVQLNGEPLQQEAVVFAPEMEHAPELRHGPLKWTVIKRGDKYGVRLWDTESEARESFTGIARYPVQAAWKLEARLEQNPLPKQIPITNVLGQTSHEPSPGAVIFAVDGQQYRLDALEEGEELFIIFADKTNGTETYGSGRYLYIPKPGPDGKTVIDFNKAYNPPCAFTGYATCPLPPKQNFLPVTVTAGEKSYGEGH</sequence>
<keyword evidence="2" id="KW-1185">Reference proteome</keyword>
<evidence type="ECO:0000313" key="1">
    <source>
        <dbReference type="EMBL" id="SNS38239.1"/>
    </source>
</evidence>
<proteinExistence type="predicted"/>
<gene>
    <name evidence="1" type="ORF">SAMN06296052_105227</name>
</gene>
<dbReference type="EMBL" id="FZOQ01000005">
    <property type="protein sequence ID" value="SNS38239.1"/>
    <property type="molecule type" value="Genomic_DNA"/>
</dbReference>
<name>A0A239E158_9BACT</name>
<organism evidence="1 2">
    <name type="scientific">Pontibacter ummariensis</name>
    <dbReference type="NCBI Taxonomy" id="1610492"/>
    <lineage>
        <taxon>Bacteria</taxon>
        <taxon>Pseudomonadati</taxon>
        <taxon>Bacteroidota</taxon>
        <taxon>Cytophagia</taxon>
        <taxon>Cytophagales</taxon>
        <taxon>Hymenobacteraceae</taxon>
        <taxon>Pontibacter</taxon>
    </lineage>
</organism>
<dbReference type="InterPro" id="IPR012467">
    <property type="entry name" value="DUF1684"/>
</dbReference>
<dbReference type="OrthoDB" id="5493262at2"/>
<dbReference type="PANTHER" id="PTHR41913">
    <property type="entry name" value="DUF1684 DOMAIN-CONTAINING PROTEIN"/>
    <property type="match status" value="1"/>
</dbReference>
<evidence type="ECO:0008006" key="3">
    <source>
        <dbReference type="Google" id="ProtNLM"/>
    </source>
</evidence>
<evidence type="ECO:0000313" key="2">
    <source>
        <dbReference type="Proteomes" id="UP000198432"/>
    </source>
</evidence>
<dbReference type="Pfam" id="PF07920">
    <property type="entry name" value="DUF1684"/>
    <property type="match status" value="1"/>
</dbReference>
<dbReference type="AlphaFoldDB" id="A0A239E158"/>
<accession>A0A239E158</accession>
<protein>
    <recommendedName>
        <fullName evidence="3">DUF1684 domain-containing protein</fullName>
    </recommendedName>
</protein>
<dbReference type="CDD" id="cd00060">
    <property type="entry name" value="FHA"/>
    <property type="match status" value="1"/>
</dbReference>